<reference evidence="6 7" key="1">
    <citation type="submission" date="2024-06" db="EMBL/GenBank/DDBJ databases">
        <title>The Natural Products Discovery Center: Release of the First 8490 Sequenced Strains for Exploring Actinobacteria Biosynthetic Diversity.</title>
        <authorList>
            <person name="Kalkreuter E."/>
            <person name="Kautsar S.A."/>
            <person name="Yang D."/>
            <person name="Bader C.D."/>
            <person name="Teijaro C.N."/>
            <person name="Fluegel L."/>
            <person name="Davis C.M."/>
            <person name="Simpson J.R."/>
            <person name="Lauterbach L."/>
            <person name="Steele A.D."/>
            <person name="Gui C."/>
            <person name="Meng S."/>
            <person name="Li G."/>
            <person name="Viehrig K."/>
            <person name="Ye F."/>
            <person name="Su P."/>
            <person name="Kiefer A.F."/>
            <person name="Nichols A."/>
            <person name="Cepeda A.J."/>
            <person name="Yan W."/>
            <person name="Fan B."/>
            <person name="Jiang Y."/>
            <person name="Adhikari A."/>
            <person name="Zheng C.-J."/>
            <person name="Schuster L."/>
            <person name="Cowan T.M."/>
            <person name="Smanski M.J."/>
            <person name="Chevrette M.G."/>
            <person name="De Carvalho L.P.S."/>
            <person name="Shen B."/>
        </authorList>
    </citation>
    <scope>NUCLEOTIDE SEQUENCE [LARGE SCALE GENOMIC DNA]</scope>
    <source>
        <strain evidence="6 7">NPDC000634</strain>
    </source>
</reference>
<feature type="active site" evidence="3">
    <location>
        <position position="262"/>
    </location>
</feature>
<dbReference type="InterPro" id="IPR015590">
    <property type="entry name" value="Aldehyde_DH_dom"/>
</dbReference>
<dbReference type="Gene3D" id="3.40.309.10">
    <property type="entry name" value="Aldehyde Dehydrogenase, Chain A, domain 2"/>
    <property type="match status" value="1"/>
</dbReference>
<dbReference type="RefSeq" id="WP_086730825.1">
    <property type="nucleotide sequence ID" value="NZ_MUBM01000455.1"/>
</dbReference>
<evidence type="ECO:0000256" key="2">
    <source>
        <dbReference type="ARBA" id="ARBA00023002"/>
    </source>
</evidence>
<dbReference type="InterPro" id="IPR016161">
    <property type="entry name" value="Ald_DH/histidinol_DH"/>
</dbReference>
<dbReference type="Pfam" id="PF00171">
    <property type="entry name" value="Aldedh"/>
    <property type="match status" value="1"/>
</dbReference>
<evidence type="ECO:0000259" key="5">
    <source>
        <dbReference type="Pfam" id="PF00171"/>
    </source>
</evidence>
<dbReference type="PANTHER" id="PTHR42804:SF1">
    <property type="entry name" value="ALDEHYDE DEHYDROGENASE-RELATED"/>
    <property type="match status" value="1"/>
</dbReference>
<evidence type="ECO:0000256" key="3">
    <source>
        <dbReference type="PROSITE-ProRule" id="PRU10007"/>
    </source>
</evidence>
<evidence type="ECO:0000313" key="7">
    <source>
        <dbReference type="Proteomes" id="UP001458415"/>
    </source>
</evidence>
<dbReference type="SUPFAM" id="SSF53720">
    <property type="entry name" value="ALDH-like"/>
    <property type="match status" value="1"/>
</dbReference>
<evidence type="ECO:0000313" key="6">
    <source>
        <dbReference type="EMBL" id="MER6975835.1"/>
    </source>
</evidence>
<dbReference type="Gene3D" id="3.40.605.10">
    <property type="entry name" value="Aldehyde Dehydrogenase, Chain A, domain 1"/>
    <property type="match status" value="1"/>
</dbReference>
<dbReference type="InterPro" id="IPR029510">
    <property type="entry name" value="Ald_DH_CS_GLU"/>
</dbReference>
<dbReference type="InterPro" id="IPR016162">
    <property type="entry name" value="Ald_DH_N"/>
</dbReference>
<protein>
    <submittedName>
        <fullName evidence="6">Aldehyde dehydrogenase family protein</fullName>
    </submittedName>
</protein>
<evidence type="ECO:0000256" key="4">
    <source>
        <dbReference type="RuleBase" id="RU003345"/>
    </source>
</evidence>
<name>A0ABV1VV76_9ACTN</name>
<accession>A0ABV1VV76</accession>
<dbReference type="Proteomes" id="UP001458415">
    <property type="component" value="Unassembled WGS sequence"/>
</dbReference>
<gene>
    <name evidence="6" type="ORF">ABT317_01945</name>
</gene>
<comment type="caution">
    <text evidence="6">The sequence shown here is derived from an EMBL/GenBank/DDBJ whole genome shotgun (WGS) entry which is preliminary data.</text>
</comment>
<organism evidence="6 7">
    <name type="scientific">Streptomyces carpinensis</name>
    <dbReference type="NCBI Taxonomy" id="66369"/>
    <lineage>
        <taxon>Bacteria</taxon>
        <taxon>Bacillati</taxon>
        <taxon>Actinomycetota</taxon>
        <taxon>Actinomycetes</taxon>
        <taxon>Kitasatosporales</taxon>
        <taxon>Streptomycetaceae</taxon>
        <taxon>Streptomyces</taxon>
    </lineage>
</organism>
<sequence length="499" mass="53075">MSGVEKRSHSTYIDGQWEAGESGQSYLSTSPSKDAVIAETVTSSSEQVDRAVAAAKRAFRSKEWRAFTPQDRADVLLRFANILEREMEPLARMMAEEVGTPIAACRSMQVGGPIEVFRWYAEMAVRGPRGGYEHALPLYDKPVPSGSILRYEPVGVVAALPAYNYPLNLLAWKLGGALAAGCTVVVLPSPQGMWTTLRIFELLDELGLPPGVVNLVVGGPEIGVQLTSHPDVDMASFTGSDAVGAKVMSQAALGSLSKSVLELGGKSPNIILPSADLEATVAASILRFARNAGQGCAAWSRILVPEADVDRFLELADAFIETVKVGDPQEEDTVVGPVISKAHRDKVEGWVQGAIERGARWGAGGGRPEGRETGHYLKPGVLAGVDPDDPIADTEFFAPIGIVFGYRDVDHAIELANNTRYGLASNVFGPLDEAIKVAEQIRAGTVTINGGSGMRPDAPWGGPGRSGVGRELGEDGFAEFFEVKHIQYALAGITRPPGT</sequence>
<dbReference type="EMBL" id="JBEPCU010000012">
    <property type="protein sequence ID" value="MER6975835.1"/>
    <property type="molecule type" value="Genomic_DNA"/>
</dbReference>
<dbReference type="PROSITE" id="PS00687">
    <property type="entry name" value="ALDEHYDE_DEHYDR_GLU"/>
    <property type="match status" value="1"/>
</dbReference>
<dbReference type="InterPro" id="IPR016163">
    <property type="entry name" value="Ald_DH_C"/>
</dbReference>
<proteinExistence type="inferred from homology"/>
<feature type="domain" description="Aldehyde dehydrogenase" evidence="5">
    <location>
        <begin position="17"/>
        <end position="486"/>
    </location>
</feature>
<comment type="similarity">
    <text evidence="1 4">Belongs to the aldehyde dehydrogenase family.</text>
</comment>
<evidence type="ECO:0000256" key="1">
    <source>
        <dbReference type="ARBA" id="ARBA00009986"/>
    </source>
</evidence>
<keyword evidence="2 4" id="KW-0560">Oxidoreductase</keyword>
<dbReference type="PANTHER" id="PTHR42804">
    <property type="entry name" value="ALDEHYDE DEHYDROGENASE"/>
    <property type="match status" value="1"/>
</dbReference>
<keyword evidence="7" id="KW-1185">Reference proteome</keyword>